<feature type="transmembrane region" description="Helical" evidence="7">
    <location>
        <begin position="40"/>
        <end position="59"/>
    </location>
</feature>
<dbReference type="GO" id="GO:0005886">
    <property type="term" value="C:plasma membrane"/>
    <property type="evidence" value="ECO:0007669"/>
    <property type="project" value="UniProtKB-SubCell"/>
</dbReference>
<reference evidence="8 9" key="1">
    <citation type="submission" date="2023-06" db="EMBL/GenBank/DDBJ databases">
        <title>Sporosarcina sp. nov., isolated from Korean traditional fermented seafood 'Jeotgal'.</title>
        <authorList>
            <person name="Yang A.I."/>
            <person name="Shin N.-R."/>
        </authorList>
    </citation>
    <scope>NUCLEOTIDE SEQUENCE [LARGE SCALE GENOMIC DNA]</scope>
    <source>
        <strain evidence="8 9">KCTC43456</strain>
    </source>
</reference>
<keyword evidence="6 7" id="KW-0472">Membrane</keyword>
<evidence type="ECO:0000256" key="7">
    <source>
        <dbReference type="SAM" id="Phobius"/>
    </source>
</evidence>
<dbReference type="PRINTS" id="PR00173">
    <property type="entry name" value="EDTRNSPORT"/>
</dbReference>
<feature type="transmembrane region" description="Helical" evidence="7">
    <location>
        <begin position="304"/>
        <end position="324"/>
    </location>
</feature>
<dbReference type="Pfam" id="PF00375">
    <property type="entry name" value="SDF"/>
    <property type="match status" value="1"/>
</dbReference>
<dbReference type="AlphaFoldDB" id="A0AAW9AHC6"/>
<dbReference type="PANTHER" id="PTHR42865:SF7">
    <property type="entry name" value="PROTON_GLUTAMATE-ASPARTATE SYMPORTER"/>
    <property type="match status" value="1"/>
</dbReference>
<protein>
    <submittedName>
        <fullName evidence="8">Cation:dicarboxylase symporter family transporter</fullName>
    </submittedName>
</protein>
<keyword evidence="5 7" id="KW-1133">Transmembrane helix</keyword>
<organism evidence="8 9">
    <name type="scientific">Sporosarcina thermotolerans</name>
    <dbReference type="NCBI Taxonomy" id="633404"/>
    <lineage>
        <taxon>Bacteria</taxon>
        <taxon>Bacillati</taxon>
        <taxon>Bacillota</taxon>
        <taxon>Bacilli</taxon>
        <taxon>Bacillales</taxon>
        <taxon>Caryophanaceae</taxon>
        <taxon>Sporosarcina</taxon>
    </lineage>
</organism>
<accession>A0AAW9AHC6</accession>
<evidence type="ECO:0000313" key="8">
    <source>
        <dbReference type="EMBL" id="MDW0118608.1"/>
    </source>
</evidence>
<feature type="transmembrane region" description="Helical" evidence="7">
    <location>
        <begin position="71"/>
        <end position="95"/>
    </location>
</feature>
<dbReference type="EMBL" id="JAUBDJ010000015">
    <property type="protein sequence ID" value="MDW0118608.1"/>
    <property type="molecule type" value="Genomic_DNA"/>
</dbReference>
<keyword evidence="4 7" id="KW-0812">Transmembrane</keyword>
<keyword evidence="3" id="KW-1003">Cell membrane</keyword>
<evidence type="ECO:0000256" key="3">
    <source>
        <dbReference type="ARBA" id="ARBA00022475"/>
    </source>
</evidence>
<dbReference type="RefSeq" id="WP_317941302.1">
    <property type="nucleotide sequence ID" value="NZ_JAUBDJ010000015.1"/>
</dbReference>
<proteinExistence type="predicted"/>
<name>A0AAW9AHC6_9BACL</name>
<feature type="transmembrane region" description="Helical" evidence="7">
    <location>
        <begin position="233"/>
        <end position="253"/>
    </location>
</feature>
<evidence type="ECO:0000256" key="5">
    <source>
        <dbReference type="ARBA" id="ARBA00022989"/>
    </source>
</evidence>
<evidence type="ECO:0000256" key="4">
    <source>
        <dbReference type="ARBA" id="ARBA00022692"/>
    </source>
</evidence>
<dbReference type="SUPFAM" id="SSF118215">
    <property type="entry name" value="Proton glutamate symport protein"/>
    <property type="match status" value="1"/>
</dbReference>
<keyword evidence="9" id="KW-1185">Reference proteome</keyword>
<dbReference type="PANTHER" id="PTHR42865">
    <property type="entry name" value="PROTON/GLUTAMATE-ASPARTATE SYMPORTER"/>
    <property type="match status" value="1"/>
</dbReference>
<comment type="subcellular location">
    <subcellularLocation>
        <location evidence="1">Cell membrane</location>
        <topology evidence="1">Multi-pass membrane protein</topology>
    </subcellularLocation>
</comment>
<feature type="transmembrane region" description="Helical" evidence="7">
    <location>
        <begin position="194"/>
        <end position="212"/>
    </location>
</feature>
<evidence type="ECO:0000256" key="2">
    <source>
        <dbReference type="ARBA" id="ARBA00022448"/>
    </source>
</evidence>
<dbReference type="Gene3D" id="1.10.3860.10">
    <property type="entry name" value="Sodium:dicarboxylate symporter"/>
    <property type="match status" value="1"/>
</dbReference>
<dbReference type="Proteomes" id="UP001271648">
    <property type="component" value="Unassembled WGS sequence"/>
</dbReference>
<evidence type="ECO:0000313" key="9">
    <source>
        <dbReference type="Proteomes" id="UP001271648"/>
    </source>
</evidence>
<feature type="transmembrane region" description="Helical" evidence="7">
    <location>
        <begin position="9"/>
        <end position="28"/>
    </location>
</feature>
<feature type="transmembrane region" description="Helical" evidence="7">
    <location>
        <begin position="273"/>
        <end position="297"/>
    </location>
</feature>
<dbReference type="InterPro" id="IPR036458">
    <property type="entry name" value="Na:dicarbo_symporter_sf"/>
</dbReference>
<evidence type="ECO:0000256" key="6">
    <source>
        <dbReference type="ARBA" id="ARBA00023136"/>
    </source>
</evidence>
<dbReference type="InterPro" id="IPR001991">
    <property type="entry name" value="Na-dicarboxylate_symporter"/>
</dbReference>
<evidence type="ECO:0000256" key="1">
    <source>
        <dbReference type="ARBA" id="ARBA00004651"/>
    </source>
</evidence>
<sequence>MKFGLIPKLLLGLGIGILIGIFGPDWMIRFTETGSMLLGNLIKFFIPLIIFAFVAASIAEFETKAGKLLSFTIGISYLDTIIACGLAAAAAYLIIPNFAIQAGQVVESIAIGAPFVTLDIPPLMNIISALVLAIIIGMASTWGKAPILSGAVIEFRNVVERVIQKFIIPVLPIFIACIFAGIAAKGALFGTISVFGKMLVLIVIMQVIWLIIEYTLAGMISKQNPLVVFKAMLPAYFTAFGTMSSAVTMPVSLRQARTIPFINKKIADFVMPLTANVHLSGAAMTLTISAITVTLLTGGELPPVGLIISFILILGVIEVGAVGVPGGSALAAIGILQSTLGFGDEAIGLMLALFMIQDSFGTATNITGDGSILMIINRFFGKEKNGSQESTSSTDIESETV</sequence>
<gene>
    <name evidence="8" type="ORF">QTL97_16910</name>
</gene>
<feature type="transmembrane region" description="Helical" evidence="7">
    <location>
        <begin position="166"/>
        <end position="188"/>
    </location>
</feature>
<feature type="transmembrane region" description="Helical" evidence="7">
    <location>
        <begin position="123"/>
        <end position="145"/>
    </location>
</feature>
<dbReference type="GO" id="GO:0015293">
    <property type="term" value="F:symporter activity"/>
    <property type="evidence" value="ECO:0007669"/>
    <property type="project" value="UniProtKB-KW"/>
</dbReference>
<comment type="caution">
    <text evidence="8">The sequence shown here is derived from an EMBL/GenBank/DDBJ whole genome shotgun (WGS) entry which is preliminary data.</text>
</comment>
<keyword evidence="2" id="KW-0813">Transport</keyword>